<keyword evidence="2" id="KW-1185">Reference proteome</keyword>
<name>A0AAF0QPB8_SOLVR</name>
<sequence length="43" mass="5053">MRWKPILVTWVCIIIRCRPIGIITLNVRLGSWNAKHNIGLKRI</sequence>
<dbReference type="AlphaFoldDB" id="A0AAF0QPB8"/>
<reference evidence="1" key="1">
    <citation type="submission" date="2023-08" db="EMBL/GenBank/DDBJ databases">
        <title>A de novo genome assembly of Solanum verrucosum Schlechtendal, a Mexican diploid species geographically isolated from the other diploid A-genome species in potato relatives.</title>
        <authorList>
            <person name="Hosaka K."/>
        </authorList>
    </citation>
    <scope>NUCLEOTIDE SEQUENCE</scope>
    <source>
        <tissue evidence="1">Young leaves</tissue>
    </source>
</reference>
<organism evidence="1 2">
    <name type="scientific">Solanum verrucosum</name>
    <dbReference type="NCBI Taxonomy" id="315347"/>
    <lineage>
        <taxon>Eukaryota</taxon>
        <taxon>Viridiplantae</taxon>
        <taxon>Streptophyta</taxon>
        <taxon>Embryophyta</taxon>
        <taxon>Tracheophyta</taxon>
        <taxon>Spermatophyta</taxon>
        <taxon>Magnoliopsida</taxon>
        <taxon>eudicotyledons</taxon>
        <taxon>Gunneridae</taxon>
        <taxon>Pentapetalae</taxon>
        <taxon>asterids</taxon>
        <taxon>lamiids</taxon>
        <taxon>Solanales</taxon>
        <taxon>Solanaceae</taxon>
        <taxon>Solanoideae</taxon>
        <taxon>Solaneae</taxon>
        <taxon>Solanum</taxon>
    </lineage>
</organism>
<dbReference type="EMBL" id="CP133615">
    <property type="protein sequence ID" value="WMV25923.1"/>
    <property type="molecule type" value="Genomic_DNA"/>
</dbReference>
<evidence type="ECO:0000313" key="2">
    <source>
        <dbReference type="Proteomes" id="UP001234989"/>
    </source>
</evidence>
<gene>
    <name evidence="1" type="ORF">MTR67_019308</name>
</gene>
<protein>
    <submittedName>
        <fullName evidence="1">Uncharacterized protein</fullName>
    </submittedName>
</protein>
<evidence type="ECO:0000313" key="1">
    <source>
        <dbReference type="EMBL" id="WMV25923.1"/>
    </source>
</evidence>
<accession>A0AAF0QPB8</accession>
<dbReference type="Proteomes" id="UP001234989">
    <property type="component" value="Chromosome 4"/>
</dbReference>
<proteinExistence type="predicted"/>